<evidence type="ECO:0000313" key="14">
    <source>
        <dbReference type="Proteomes" id="UP000317484"/>
    </source>
</evidence>
<dbReference type="InterPro" id="IPR006068">
    <property type="entry name" value="ATPase_P-typ_cation-transptr_C"/>
</dbReference>
<dbReference type="SUPFAM" id="SSF81665">
    <property type="entry name" value="Calcium ATPase, transmembrane domain M"/>
    <property type="match status" value="1"/>
</dbReference>
<dbReference type="InterPro" id="IPR004014">
    <property type="entry name" value="ATPase_P-typ_cation-transptr_N"/>
</dbReference>
<dbReference type="GO" id="GO:1902600">
    <property type="term" value="P:proton transmembrane transport"/>
    <property type="evidence" value="ECO:0007669"/>
    <property type="project" value="TreeGrafter"/>
</dbReference>
<dbReference type="GO" id="GO:1990573">
    <property type="term" value="P:potassium ion import across plasma membrane"/>
    <property type="evidence" value="ECO:0007669"/>
    <property type="project" value="TreeGrafter"/>
</dbReference>
<evidence type="ECO:0000256" key="9">
    <source>
        <dbReference type="ARBA" id="ARBA00049360"/>
    </source>
</evidence>
<keyword evidence="8 11" id="KW-0472">Membrane</keyword>
<keyword evidence="4" id="KW-0547">Nucleotide-binding</keyword>
<dbReference type="NCBIfam" id="TIGR01494">
    <property type="entry name" value="ATPase_P-type"/>
    <property type="match status" value="3"/>
</dbReference>
<dbReference type="GO" id="GO:0030007">
    <property type="term" value="P:intracellular potassium ion homeostasis"/>
    <property type="evidence" value="ECO:0007669"/>
    <property type="project" value="TreeGrafter"/>
</dbReference>
<feature type="transmembrane region" description="Helical" evidence="11">
    <location>
        <begin position="699"/>
        <end position="720"/>
    </location>
</feature>
<evidence type="ECO:0000256" key="3">
    <source>
        <dbReference type="ARBA" id="ARBA00022692"/>
    </source>
</evidence>
<feature type="transmembrane region" description="Helical" evidence="11">
    <location>
        <begin position="805"/>
        <end position="823"/>
    </location>
</feature>
<feature type="transmembrane region" description="Helical" evidence="11">
    <location>
        <begin position="76"/>
        <end position="109"/>
    </location>
</feature>
<feature type="transmembrane region" description="Helical" evidence="11">
    <location>
        <begin position="255"/>
        <end position="274"/>
    </location>
</feature>
<dbReference type="InterPro" id="IPR044492">
    <property type="entry name" value="P_typ_ATPase_HD_dom"/>
</dbReference>
<keyword evidence="5" id="KW-0067">ATP-binding</keyword>
<dbReference type="PANTHER" id="PTHR43294">
    <property type="entry name" value="SODIUM/POTASSIUM-TRANSPORTING ATPASE SUBUNIT ALPHA"/>
    <property type="match status" value="1"/>
</dbReference>
<keyword evidence="3 11" id="KW-0812">Transmembrane</keyword>
<dbReference type="Pfam" id="PF00122">
    <property type="entry name" value="E1-E2_ATPase"/>
    <property type="match status" value="1"/>
</dbReference>
<dbReference type="InterPro" id="IPR050510">
    <property type="entry name" value="Cation_transp_ATPase_P-type"/>
</dbReference>
<comment type="similarity">
    <text evidence="2">Belongs to the cation transport ATPase (P-type) (TC 3.A.3) family. Type IIA subfamily.</text>
</comment>
<dbReference type="GO" id="GO:0036376">
    <property type="term" value="P:sodium ion export across plasma membrane"/>
    <property type="evidence" value="ECO:0007669"/>
    <property type="project" value="TreeGrafter"/>
</dbReference>
<evidence type="ECO:0000256" key="5">
    <source>
        <dbReference type="ARBA" id="ARBA00022840"/>
    </source>
</evidence>
<protein>
    <submittedName>
        <fullName evidence="13">Ca2+-transporting ATPase</fullName>
    </submittedName>
</protein>
<evidence type="ECO:0000256" key="7">
    <source>
        <dbReference type="ARBA" id="ARBA00022989"/>
    </source>
</evidence>
<evidence type="ECO:0000256" key="2">
    <source>
        <dbReference type="ARBA" id="ARBA00005675"/>
    </source>
</evidence>
<keyword evidence="7 11" id="KW-1133">Transmembrane helix</keyword>
<evidence type="ECO:0000313" key="13">
    <source>
        <dbReference type="EMBL" id="SMO87126.1"/>
    </source>
</evidence>
<dbReference type="InterPro" id="IPR059000">
    <property type="entry name" value="ATPase_P-type_domA"/>
</dbReference>
<dbReference type="SMART" id="SM00831">
    <property type="entry name" value="Cation_ATPase_N"/>
    <property type="match status" value="1"/>
</dbReference>
<dbReference type="PANTHER" id="PTHR43294:SF20">
    <property type="entry name" value="P-TYPE ATPASE"/>
    <property type="match status" value="1"/>
</dbReference>
<dbReference type="EMBL" id="FXTJ01000006">
    <property type="protein sequence ID" value="SMO87126.1"/>
    <property type="molecule type" value="Genomic_DNA"/>
</dbReference>
<dbReference type="Pfam" id="PF00689">
    <property type="entry name" value="Cation_ATPase_C"/>
    <property type="match status" value="1"/>
</dbReference>
<dbReference type="Gene3D" id="2.70.150.10">
    <property type="entry name" value="Calcium-transporting ATPase, cytoplasmic transduction domain A"/>
    <property type="match status" value="1"/>
</dbReference>
<dbReference type="PRINTS" id="PR00120">
    <property type="entry name" value="HATPASE"/>
</dbReference>
<feature type="transmembrane region" description="Helical" evidence="11">
    <location>
        <begin position="280"/>
        <end position="300"/>
    </location>
</feature>
<dbReference type="PRINTS" id="PR00119">
    <property type="entry name" value="CATATPASE"/>
</dbReference>
<dbReference type="Pfam" id="PF08282">
    <property type="entry name" value="Hydrolase_3"/>
    <property type="match status" value="1"/>
</dbReference>
<evidence type="ECO:0000256" key="4">
    <source>
        <dbReference type="ARBA" id="ARBA00022741"/>
    </source>
</evidence>
<dbReference type="SUPFAM" id="SSF81660">
    <property type="entry name" value="Metal cation-transporting ATPase, ATP-binding domain N"/>
    <property type="match status" value="1"/>
</dbReference>
<dbReference type="InterPro" id="IPR023298">
    <property type="entry name" value="ATPase_P-typ_TM_dom_sf"/>
</dbReference>
<dbReference type="GO" id="GO:0005391">
    <property type="term" value="F:P-type sodium:potassium-exchanging transporter activity"/>
    <property type="evidence" value="ECO:0007669"/>
    <property type="project" value="TreeGrafter"/>
</dbReference>
<dbReference type="InterPro" id="IPR036412">
    <property type="entry name" value="HAD-like_sf"/>
</dbReference>
<feature type="transmembrane region" description="Helical" evidence="11">
    <location>
        <begin position="843"/>
        <end position="860"/>
    </location>
</feature>
<feature type="region of interest" description="Disordered" evidence="10">
    <location>
        <begin position="903"/>
        <end position="944"/>
    </location>
</feature>
<dbReference type="PROSITE" id="PS00154">
    <property type="entry name" value="ATPASE_E1_E2"/>
    <property type="match status" value="1"/>
</dbReference>
<evidence type="ECO:0000256" key="11">
    <source>
        <dbReference type="SAM" id="Phobius"/>
    </source>
</evidence>
<dbReference type="Gene3D" id="3.40.50.1000">
    <property type="entry name" value="HAD superfamily/HAD-like"/>
    <property type="match status" value="1"/>
</dbReference>
<sequence>MHTGGAHRADGTGDGAWYARSPADVARALGVDPDVGLSAAAAAQRLAADGPNALPEEKPRPGWLRFLEQYRSYMQVILVAAAVVSLLIAEWGTAVLLLVLTVLNAVIGLRQEGKAESAMNALRSMLVATARVRRDGDTAEIPADQLVVGDVVLLAAGDQVPADGRIVAASSLQIDESALTGESVPAGKDTSALAGSGLGPGDQSDMAFMNTPVTHGSGTVIVTATGAGTELGKISAMLSAGGREKTPLTAELDRLTLWIAAAAGLTMVVMFALGRTRGEAWDVLFVSAVTLAIAAVPEALPTVTQMILSLGGVDLAKRNAIVKELPSVETLGFTSAINSDKTGTLTMNQMTVVEVVDAGDRYTVSGSGYELEGHVHHAAGASPSIEAAILAYVVANDAELVDGRVVGDPTEGALLVLAHKAGLDVDATRERLPRLATLPFDPTIKLMATFHATTAPDGRPVVRCFVKGAAPAVMARAASALSPTGPVPWDRAAQERADAHVERMGRAGRRVMAAAFRDLDPAGFDPAGDLAAYVTDLELTSLVGMVDPPRAEAKRAVERAQAAHIRVRMITGDDVVTGAAVAEQLGIPGEAVLGEDFAALPEDERLFRIERIGVVGRVAPEHKVLLVDTLKKRGDVVAMTGDGVNDAPAIKAADIGIAMGSGTDVAKNAGRMILSDDDFATIVFAVEQGRKIYDNLTKYIRFVLVLLVVFVLTFLGASLFNIAAGEPFTPAQVLWIHFFVNAAFGLALGFDRETPGLMEARPRPRGDTLLTPRLIATVALTGTVITVGLLLLIWLGTTHFGGLEVARSVAFTSFALCLVVGALECRSETQTVLTTATFDSKQLNWTLLGEFVLAVLVTQMDVFNRLLDTTPITLAQFGWALVPALVLLVVWELGKLVIRETEARRRRPTEQPPAVRRSRPALPVPRQPVSSRDVSVPGPAVGEQ</sequence>
<keyword evidence="14" id="KW-1185">Reference proteome</keyword>
<dbReference type="Gene3D" id="1.20.1110.10">
    <property type="entry name" value="Calcium-transporting ATPase, transmembrane domain"/>
    <property type="match status" value="1"/>
</dbReference>
<dbReference type="Proteomes" id="UP000317484">
    <property type="component" value="Unassembled WGS sequence"/>
</dbReference>
<dbReference type="Pfam" id="PF00690">
    <property type="entry name" value="Cation_ATPase_N"/>
    <property type="match status" value="1"/>
</dbReference>
<dbReference type="Pfam" id="PF13246">
    <property type="entry name" value="Cation_ATPase"/>
    <property type="match status" value="1"/>
</dbReference>
<dbReference type="GO" id="GO:0005524">
    <property type="term" value="F:ATP binding"/>
    <property type="evidence" value="ECO:0007669"/>
    <property type="project" value="UniProtKB-KW"/>
</dbReference>
<feature type="transmembrane region" description="Helical" evidence="11">
    <location>
        <begin position="770"/>
        <end position="793"/>
    </location>
</feature>
<dbReference type="InterPro" id="IPR008250">
    <property type="entry name" value="ATPase_P-typ_transduc_dom_A_sf"/>
</dbReference>
<dbReference type="GO" id="GO:0016887">
    <property type="term" value="F:ATP hydrolysis activity"/>
    <property type="evidence" value="ECO:0007669"/>
    <property type="project" value="InterPro"/>
</dbReference>
<feature type="transmembrane region" description="Helical" evidence="11">
    <location>
        <begin position="880"/>
        <end position="898"/>
    </location>
</feature>
<dbReference type="InterPro" id="IPR023299">
    <property type="entry name" value="ATPase_P-typ_cyto_dom_N"/>
</dbReference>
<reference evidence="13 14" key="1">
    <citation type="submission" date="2017-05" db="EMBL/GenBank/DDBJ databases">
        <authorList>
            <person name="Varghese N."/>
            <person name="Submissions S."/>
        </authorList>
    </citation>
    <scope>NUCLEOTIDE SEQUENCE [LARGE SCALE GENOMIC DNA]</scope>
    <source>
        <strain evidence="13 14">DSM 46834</strain>
    </source>
</reference>
<dbReference type="InterPro" id="IPR001757">
    <property type="entry name" value="P_typ_ATPase"/>
</dbReference>
<dbReference type="InterPro" id="IPR023214">
    <property type="entry name" value="HAD_sf"/>
</dbReference>
<dbReference type="GO" id="GO:0005886">
    <property type="term" value="C:plasma membrane"/>
    <property type="evidence" value="ECO:0007669"/>
    <property type="project" value="UniProtKB-SubCell"/>
</dbReference>
<dbReference type="SFLD" id="SFLDG00002">
    <property type="entry name" value="C1.7:_P-type_atpase_like"/>
    <property type="match status" value="1"/>
</dbReference>
<comment type="catalytic activity">
    <reaction evidence="9">
        <text>ATP + H2O = ADP + phosphate + H(+)</text>
        <dbReference type="Rhea" id="RHEA:13065"/>
        <dbReference type="ChEBI" id="CHEBI:15377"/>
        <dbReference type="ChEBI" id="CHEBI:15378"/>
        <dbReference type="ChEBI" id="CHEBI:30616"/>
        <dbReference type="ChEBI" id="CHEBI:43474"/>
        <dbReference type="ChEBI" id="CHEBI:456216"/>
    </reaction>
</comment>
<evidence type="ECO:0000256" key="10">
    <source>
        <dbReference type="SAM" id="MobiDB-lite"/>
    </source>
</evidence>
<dbReference type="SUPFAM" id="SSF81653">
    <property type="entry name" value="Calcium ATPase, transduction domain A"/>
    <property type="match status" value="1"/>
</dbReference>
<dbReference type="InterPro" id="IPR018303">
    <property type="entry name" value="ATPase_P-typ_P_site"/>
</dbReference>
<organism evidence="13 14">
    <name type="scientific">Geodermatophilus aquaeductus</name>
    <dbReference type="NCBI Taxonomy" id="1564161"/>
    <lineage>
        <taxon>Bacteria</taxon>
        <taxon>Bacillati</taxon>
        <taxon>Actinomycetota</taxon>
        <taxon>Actinomycetes</taxon>
        <taxon>Geodermatophilales</taxon>
        <taxon>Geodermatophilaceae</taxon>
        <taxon>Geodermatophilus</taxon>
    </lineage>
</organism>
<dbReference type="AlphaFoldDB" id="A0A521ET48"/>
<feature type="transmembrane region" description="Helical" evidence="11">
    <location>
        <begin position="732"/>
        <end position="750"/>
    </location>
</feature>
<dbReference type="RefSeq" id="WP_221888226.1">
    <property type="nucleotide sequence ID" value="NZ_FXTJ01000006.1"/>
</dbReference>
<dbReference type="GO" id="GO:0006883">
    <property type="term" value="P:intracellular sodium ion homeostasis"/>
    <property type="evidence" value="ECO:0007669"/>
    <property type="project" value="TreeGrafter"/>
</dbReference>
<proteinExistence type="inferred from homology"/>
<name>A0A521ET48_9ACTN</name>
<dbReference type="SFLD" id="SFLDF00027">
    <property type="entry name" value="p-type_atpase"/>
    <property type="match status" value="1"/>
</dbReference>
<comment type="subcellular location">
    <subcellularLocation>
        <location evidence="1">Cell membrane</location>
        <topology evidence="1">Multi-pass membrane protein</topology>
    </subcellularLocation>
</comment>
<evidence type="ECO:0000256" key="1">
    <source>
        <dbReference type="ARBA" id="ARBA00004651"/>
    </source>
</evidence>
<keyword evidence="6" id="KW-1278">Translocase</keyword>
<accession>A0A521ET48</accession>
<evidence type="ECO:0000256" key="6">
    <source>
        <dbReference type="ARBA" id="ARBA00022967"/>
    </source>
</evidence>
<evidence type="ECO:0000259" key="12">
    <source>
        <dbReference type="SMART" id="SM00831"/>
    </source>
</evidence>
<gene>
    <name evidence="13" type="ORF">SAMN06273567_1062</name>
</gene>
<dbReference type="SUPFAM" id="SSF56784">
    <property type="entry name" value="HAD-like"/>
    <property type="match status" value="1"/>
</dbReference>
<dbReference type="Gene3D" id="3.40.1110.10">
    <property type="entry name" value="Calcium-transporting ATPase, cytoplasmic domain N"/>
    <property type="match status" value="1"/>
</dbReference>
<feature type="domain" description="Cation-transporting P-type ATPase N-terminal" evidence="12">
    <location>
        <begin position="16"/>
        <end position="90"/>
    </location>
</feature>
<dbReference type="SFLD" id="SFLDS00003">
    <property type="entry name" value="Haloacid_Dehalogenase"/>
    <property type="match status" value="1"/>
</dbReference>
<evidence type="ECO:0000256" key="8">
    <source>
        <dbReference type="ARBA" id="ARBA00023136"/>
    </source>
</evidence>